<evidence type="ECO:0000259" key="18">
    <source>
        <dbReference type="PROSITE" id="PS50089"/>
    </source>
</evidence>
<evidence type="ECO:0000256" key="2">
    <source>
        <dbReference type="ARBA" id="ARBA00004477"/>
    </source>
</evidence>
<dbReference type="InterPro" id="IPR057992">
    <property type="entry name" value="TPR_SYVN1_N"/>
</dbReference>
<dbReference type="GO" id="GO:0005789">
    <property type="term" value="C:endoplasmic reticulum membrane"/>
    <property type="evidence" value="ECO:0007669"/>
    <property type="project" value="UniProtKB-SubCell"/>
</dbReference>
<dbReference type="InterPro" id="IPR058051">
    <property type="entry name" value="Znf_RING_synoviolin"/>
</dbReference>
<dbReference type="Gene3D" id="3.30.40.10">
    <property type="entry name" value="Zinc/RING finger domain, C3HC4 (zinc finger)"/>
    <property type="match status" value="1"/>
</dbReference>
<dbReference type="EC" id="2.3.2.27" evidence="5"/>
<dbReference type="SMART" id="SM00184">
    <property type="entry name" value="RING"/>
    <property type="match status" value="1"/>
</dbReference>
<evidence type="ECO:0000256" key="16">
    <source>
        <dbReference type="SAM" id="MobiDB-lite"/>
    </source>
</evidence>
<feature type="domain" description="RING-type" evidence="18">
    <location>
        <begin position="576"/>
        <end position="618"/>
    </location>
</feature>
<dbReference type="GO" id="GO:0043161">
    <property type="term" value="P:proteasome-mediated ubiquitin-dependent protein catabolic process"/>
    <property type="evidence" value="ECO:0000318"/>
    <property type="project" value="GO_Central"/>
</dbReference>
<comment type="subcellular location">
    <subcellularLocation>
        <location evidence="2">Endoplasmic reticulum membrane</location>
        <topology evidence="2">Multi-pass membrane protein</topology>
    </subcellularLocation>
</comment>
<feature type="transmembrane region" description="Helical" evidence="17">
    <location>
        <begin position="206"/>
        <end position="229"/>
    </location>
</feature>
<keyword evidence="9 15" id="KW-0863">Zinc-finger</keyword>
<evidence type="ECO:0000256" key="11">
    <source>
        <dbReference type="ARBA" id="ARBA00022824"/>
    </source>
</evidence>
<dbReference type="AlphaFoldDB" id="B8CCP5"/>
<dbReference type="GeneID" id="7452731"/>
<dbReference type="CDD" id="cd16479">
    <property type="entry name" value="RING-H2_synoviolin"/>
    <property type="match status" value="1"/>
</dbReference>
<feature type="compositionally biased region" description="Polar residues" evidence="16">
    <location>
        <begin position="455"/>
        <end position="469"/>
    </location>
</feature>
<dbReference type="Pfam" id="PF13639">
    <property type="entry name" value="zf-RING_2"/>
    <property type="match status" value="1"/>
</dbReference>
<keyword evidence="12" id="KW-0862">Zinc</keyword>
<evidence type="ECO:0000256" key="1">
    <source>
        <dbReference type="ARBA" id="ARBA00000900"/>
    </source>
</evidence>
<dbReference type="PANTHER" id="PTHR22763">
    <property type="entry name" value="RING ZINC FINGER PROTEIN"/>
    <property type="match status" value="1"/>
</dbReference>
<evidence type="ECO:0000256" key="9">
    <source>
        <dbReference type="ARBA" id="ARBA00022771"/>
    </source>
</evidence>
<feature type="transmembrane region" description="Helical" evidence="17">
    <location>
        <begin position="168"/>
        <end position="186"/>
    </location>
</feature>
<dbReference type="InParanoid" id="B8CCP5"/>
<evidence type="ECO:0000256" key="4">
    <source>
        <dbReference type="ARBA" id="ARBA00010089"/>
    </source>
</evidence>
<dbReference type="Proteomes" id="UP000001449">
    <property type="component" value="Chromosome 14"/>
</dbReference>
<keyword evidence="8" id="KW-0479">Metal-binding</keyword>
<accession>B8CCP5</accession>
<feature type="compositionally biased region" description="Basic and acidic residues" evidence="16">
    <location>
        <begin position="40"/>
        <end position="50"/>
    </location>
</feature>
<dbReference type="Pfam" id="PF25563">
    <property type="entry name" value="TPR_SYVN1_N"/>
    <property type="match status" value="2"/>
</dbReference>
<evidence type="ECO:0000256" key="5">
    <source>
        <dbReference type="ARBA" id="ARBA00012483"/>
    </source>
</evidence>
<gene>
    <name evidence="19" type="ORF">THAPSDRAFT_24902</name>
</gene>
<evidence type="ECO:0000256" key="17">
    <source>
        <dbReference type="SAM" id="Phobius"/>
    </source>
</evidence>
<keyword evidence="11" id="KW-0256">Endoplasmic reticulum</keyword>
<evidence type="ECO:0000256" key="14">
    <source>
        <dbReference type="ARBA" id="ARBA00023136"/>
    </source>
</evidence>
<dbReference type="GO" id="GO:0012505">
    <property type="term" value="C:endomembrane system"/>
    <property type="evidence" value="ECO:0000318"/>
    <property type="project" value="GO_Central"/>
</dbReference>
<dbReference type="eggNOG" id="KOG0802">
    <property type="taxonomic scope" value="Eukaryota"/>
</dbReference>
<dbReference type="HOGENOM" id="CLU_373217_0_0_1"/>
<dbReference type="GO" id="GO:0008270">
    <property type="term" value="F:zinc ion binding"/>
    <property type="evidence" value="ECO:0007669"/>
    <property type="project" value="UniProtKB-KW"/>
</dbReference>
<feature type="transmembrane region" description="Helical" evidence="17">
    <location>
        <begin position="508"/>
        <end position="524"/>
    </location>
</feature>
<name>B8CCP5_THAPS</name>
<keyword evidence="10" id="KW-0833">Ubl conjugation pathway</keyword>
<keyword evidence="7 17" id="KW-0812">Transmembrane</keyword>
<proteinExistence type="inferred from homology"/>
<organism evidence="19 20">
    <name type="scientific">Thalassiosira pseudonana</name>
    <name type="common">Marine diatom</name>
    <name type="synonym">Cyclotella nana</name>
    <dbReference type="NCBI Taxonomy" id="35128"/>
    <lineage>
        <taxon>Eukaryota</taxon>
        <taxon>Sar</taxon>
        <taxon>Stramenopiles</taxon>
        <taxon>Ochrophyta</taxon>
        <taxon>Bacillariophyta</taxon>
        <taxon>Coscinodiscophyceae</taxon>
        <taxon>Thalassiosirophycidae</taxon>
        <taxon>Thalassiosirales</taxon>
        <taxon>Thalassiosiraceae</taxon>
        <taxon>Thalassiosira</taxon>
    </lineage>
</organism>
<dbReference type="RefSeq" id="XP_002293805.1">
    <property type="nucleotide sequence ID" value="XM_002293769.1"/>
</dbReference>
<evidence type="ECO:0000256" key="7">
    <source>
        <dbReference type="ARBA" id="ARBA00022692"/>
    </source>
</evidence>
<feature type="compositionally biased region" description="Low complexity" evidence="16">
    <location>
        <begin position="10"/>
        <end position="27"/>
    </location>
</feature>
<evidence type="ECO:0000256" key="8">
    <source>
        <dbReference type="ARBA" id="ARBA00022723"/>
    </source>
</evidence>
<evidence type="ECO:0000256" key="13">
    <source>
        <dbReference type="ARBA" id="ARBA00022989"/>
    </source>
</evidence>
<feature type="transmembrane region" description="Helical" evidence="17">
    <location>
        <begin position="381"/>
        <end position="403"/>
    </location>
</feature>
<dbReference type="UniPathway" id="UPA00143"/>
<feature type="region of interest" description="Disordered" evidence="16">
    <location>
        <begin position="453"/>
        <end position="473"/>
    </location>
</feature>
<reference evidence="19 20" key="1">
    <citation type="journal article" date="2004" name="Science">
        <title>The genome of the diatom Thalassiosira pseudonana: ecology, evolution, and metabolism.</title>
        <authorList>
            <person name="Armbrust E.V."/>
            <person name="Berges J.A."/>
            <person name="Bowler C."/>
            <person name="Green B.R."/>
            <person name="Martinez D."/>
            <person name="Putnam N.H."/>
            <person name="Zhou S."/>
            <person name="Allen A.E."/>
            <person name="Apt K.E."/>
            <person name="Bechner M."/>
            <person name="Brzezinski M.A."/>
            <person name="Chaal B.K."/>
            <person name="Chiovitti A."/>
            <person name="Davis A.K."/>
            <person name="Demarest M.S."/>
            <person name="Detter J.C."/>
            <person name="Glavina T."/>
            <person name="Goodstein D."/>
            <person name="Hadi M.Z."/>
            <person name="Hellsten U."/>
            <person name="Hildebrand M."/>
            <person name="Jenkins B.D."/>
            <person name="Jurka J."/>
            <person name="Kapitonov V.V."/>
            <person name="Kroger N."/>
            <person name="Lau W.W."/>
            <person name="Lane T.W."/>
            <person name="Larimer F.W."/>
            <person name="Lippmeier J.C."/>
            <person name="Lucas S."/>
            <person name="Medina M."/>
            <person name="Montsant A."/>
            <person name="Obornik M."/>
            <person name="Parker M.S."/>
            <person name="Palenik B."/>
            <person name="Pazour G.J."/>
            <person name="Richardson P.M."/>
            <person name="Rynearson T.A."/>
            <person name="Saito M.A."/>
            <person name="Schwartz D.C."/>
            <person name="Thamatrakoln K."/>
            <person name="Valentin K."/>
            <person name="Vardi A."/>
            <person name="Wilkerson F.P."/>
            <person name="Rokhsar D.S."/>
        </authorList>
    </citation>
    <scope>NUCLEOTIDE SEQUENCE [LARGE SCALE GENOMIC DNA]</scope>
    <source>
        <strain evidence="19 20">CCMP1335</strain>
    </source>
</reference>
<dbReference type="InterPro" id="IPR001841">
    <property type="entry name" value="Znf_RING"/>
</dbReference>
<evidence type="ECO:0000313" key="20">
    <source>
        <dbReference type="Proteomes" id="UP000001449"/>
    </source>
</evidence>
<dbReference type="KEGG" id="tps:THAPSDRAFT_24902"/>
<dbReference type="PROSITE" id="PS50089">
    <property type="entry name" value="ZF_RING_2"/>
    <property type="match status" value="1"/>
</dbReference>
<keyword evidence="13 17" id="KW-1133">Transmembrane helix</keyword>
<feature type="transmembrane region" description="Helical" evidence="17">
    <location>
        <begin position="350"/>
        <end position="375"/>
    </location>
</feature>
<feature type="region of interest" description="Disordered" evidence="16">
    <location>
        <begin position="85"/>
        <end position="124"/>
    </location>
</feature>
<protein>
    <recommendedName>
        <fullName evidence="5">RING-type E3 ubiquitin transferase</fullName>
        <ecNumber evidence="5">2.3.2.27</ecNumber>
    </recommendedName>
</protein>
<feature type="compositionally biased region" description="Acidic residues" evidence="16">
    <location>
        <begin position="103"/>
        <end position="112"/>
    </location>
</feature>
<evidence type="ECO:0000256" key="6">
    <source>
        <dbReference type="ARBA" id="ARBA00022679"/>
    </source>
</evidence>
<dbReference type="InterPro" id="IPR013083">
    <property type="entry name" value="Znf_RING/FYVE/PHD"/>
</dbReference>
<dbReference type="GO" id="GO:0061630">
    <property type="term" value="F:ubiquitin protein ligase activity"/>
    <property type="evidence" value="ECO:0000318"/>
    <property type="project" value="GO_Central"/>
</dbReference>
<keyword evidence="14 17" id="KW-0472">Membrane</keyword>
<dbReference type="GO" id="GO:0016567">
    <property type="term" value="P:protein ubiquitination"/>
    <property type="evidence" value="ECO:0007669"/>
    <property type="project" value="UniProtKB-UniPathway"/>
</dbReference>
<dbReference type="STRING" id="35128.B8CCP5"/>
<comment type="pathway">
    <text evidence="3">Protein modification; protein ubiquitination.</text>
</comment>
<evidence type="ECO:0000256" key="10">
    <source>
        <dbReference type="ARBA" id="ARBA00022786"/>
    </source>
</evidence>
<reference evidence="19 20" key="2">
    <citation type="journal article" date="2008" name="Nature">
        <title>The Phaeodactylum genome reveals the evolutionary history of diatom genomes.</title>
        <authorList>
            <person name="Bowler C."/>
            <person name="Allen A.E."/>
            <person name="Badger J.H."/>
            <person name="Grimwood J."/>
            <person name="Jabbari K."/>
            <person name="Kuo A."/>
            <person name="Maheswari U."/>
            <person name="Martens C."/>
            <person name="Maumus F."/>
            <person name="Otillar R.P."/>
            <person name="Rayko E."/>
            <person name="Salamov A."/>
            <person name="Vandepoele K."/>
            <person name="Beszteri B."/>
            <person name="Gruber A."/>
            <person name="Heijde M."/>
            <person name="Katinka M."/>
            <person name="Mock T."/>
            <person name="Valentin K."/>
            <person name="Verret F."/>
            <person name="Berges J.A."/>
            <person name="Brownlee C."/>
            <person name="Cadoret J.P."/>
            <person name="Chiovitti A."/>
            <person name="Choi C.J."/>
            <person name="Coesel S."/>
            <person name="De Martino A."/>
            <person name="Detter J.C."/>
            <person name="Durkin C."/>
            <person name="Falciatore A."/>
            <person name="Fournet J."/>
            <person name="Haruta M."/>
            <person name="Huysman M.J."/>
            <person name="Jenkins B.D."/>
            <person name="Jiroutova K."/>
            <person name="Jorgensen R.E."/>
            <person name="Joubert Y."/>
            <person name="Kaplan A."/>
            <person name="Kroger N."/>
            <person name="Kroth P.G."/>
            <person name="La Roche J."/>
            <person name="Lindquist E."/>
            <person name="Lommer M."/>
            <person name="Martin-Jezequel V."/>
            <person name="Lopez P.J."/>
            <person name="Lucas S."/>
            <person name="Mangogna M."/>
            <person name="McGinnis K."/>
            <person name="Medlin L.K."/>
            <person name="Montsant A."/>
            <person name="Oudot-Le Secq M.P."/>
            <person name="Napoli C."/>
            <person name="Obornik M."/>
            <person name="Parker M.S."/>
            <person name="Petit J.L."/>
            <person name="Porcel B.M."/>
            <person name="Poulsen N."/>
            <person name="Robison M."/>
            <person name="Rychlewski L."/>
            <person name="Rynearson T.A."/>
            <person name="Schmutz J."/>
            <person name="Shapiro H."/>
            <person name="Siaut M."/>
            <person name="Stanley M."/>
            <person name="Sussman M.R."/>
            <person name="Taylor A.R."/>
            <person name="Vardi A."/>
            <person name="von Dassow P."/>
            <person name="Vyverman W."/>
            <person name="Willis A."/>
            <person name="Wyrwicz L.S."/>
            <person name="Rokhsar D.S."/>
            <person name="Weissenbach J."/>
            <person name="Armbrust E.V."/>
            <person name="Green B.R."/>
            <person name="Van de Peer Y."/>
            <person name="Grigoriev I.V."/>
        </authorList>
    </citation>
    <scope>NUCLEOTIDE SEQUENCE [LARGE SCALE GENOMIC DNA]</scope>
    <source>
        <strain evidence="19 20">CCMP1335</strain>
    </source>
</reference>
<evidence type="ECO:0000256" key="12">
    <source>
        <dbReference type="ARBA" id="ARBA00022833"/>
    </source>
</evidence>
<feature type="region of interest" description="Disordered" evidence="16">
    <location>
        <begin position="1"/>
        <end position="61"/>
    </location>
</feature>
<sequence length="745" mass="83224">MASEDDNNTASAVQQSAASATDAQEAQDVQQRLQEAPGMIKEDNDTHHTPAEPADDGNNEDDDAALAAMMAFQEEQDEGEIQTALDNDDEDEIINDPNIAFLGDDEDDEVNNNDDGQQGEILHPNANNPAALALRARQALQNQQRAHHQIILQNQSLLRRTIGYFTSMRYTPLSLMAAFVLIHYTLRTRQQFYLTVIYLQSSKLSYIVLGNAIIALAISTFSFVTHLFLDGGLRVNERDAIGEHIRWDVTETCLALTIFRSELDVATAVMFLGLVIMKCLHWSVELRGGHLRMTEEVLVYPDHDDEDDVIHANETNDDATPVTGSNNSTNTQRKKLPWYKRLPHLRLTHIRFYALLQLLLLLDIFAVAHCALSVATDGPSVSILFGFEFAILMVSVLSAMGMYHMHVIDGLMGFLHHVVEGEHHYCPVGGMAEGGPVEEGGETNTEEDADAIEENSGNQNESTDTTSPPTARPKTLAKTLVERIANPWRDRRATLSFAIELMAQAAKFLFYIVFFAIVFTYYGMPINIFREVYVSFQQLRRRLMAFNNYRRLTHNMDKRFESIQDEEELDRLGHTCIICRDQMDLLGGCKKLPGCGHAFHTHCLREWLVQQQTCPTCRADIAANEARRKKELERESAAEVLEATSETQETGVEGRDAAAMTTQSDDWSKNVGQAEYGCTKFKSSVFCCNGQRQFPLPLSCRISFGGACLSSSCISQCIWGSSNVCIAISASKNYSSGTGDCVYFY</sequence>
<dbReference type="GO" id="GO:0036503">
    <property type="term" value="P:ERAD pathway"/>
    <property type="evidence" value="ECO:0000318"/>
    <property type="project" value="GO_Central"/>
</dbReference>
<evidence type="ECO:0000313" key="19">
    <source>
        <dbReference type="EMBL" id="EED88814.1"/>
    </source>
</evidence>
<evidence type="ECO:0000256" key="15">
    <source>
        <dbReference type="PROSITE-ProRule" id="PRU00175"/>
    </source>
</evidence>
<keyword evidence="6" id="KW-0808">Transferase</keyword>
<comment type="catalytic activity">
    <reaction evidence="1">
        <text>S-ubiquitinyl-[E2 ubiquitin-conjugating enzyme]-L-cysteine + [acceptor protein]-L-lysine = [E2 ubiquitin-conjugating enzyme]-L-cysteine + N(6)-ubiquitinyl-[acceptor protein]-L-lysine.</text>
        <dbReference type="EC" id="2.3.2.27"/>
    </reaction>
</comment>
<keyword evidence="20" id="KW-1185">Reference proteome</keyword>
<dbReference type="SUPFAM" id="SSF57850">
    <property type="entry name" value="RING/U-box"/>
    <property type="match status" value="1"/>
</dbReference>
<evidence type="ECO:0000256" key="3">
    <source>
        <dbReference type="ARBA" id="ARBA00004906"/>
    </source>
</evidence>
<dbReference type="InterPro" id="IPR050731">
    <property type="entry name" value="HRD1_E3_ubiq-ligases"/>
</dbReference>
<dbReference type="PaxDb" id="35128-Thaps24902"/>
<comment type="similarity">
    <text evidence="4">Belongs to the HRD1 family.</text>
</comment>
<feature type="compositionally biased region" description="Acidic residues" evidence="16">
    <location>
        <begin position="85"/>
        <end position="94"/>
    </location>
</feature>
<dbReference type="PANTHER" id="PTHR22763:SF184">
    <property type="entry name" value="E3 UBIQUITIN-PROTEIN LIGASE SYNOVIOLIN"/>
    <property type="match status" value="1"/>
</dbReference>
<feature type="transmembrane region" description="Helical" evidence="17">
    <location>
        <begin position="265"/>
        <end position="284"/>
    </location>
</feature>
<dbReference type="EMBL" id="CM000649">
    <property type="protein sequence ID" value="EED88814.1"/>
    <property type="molecule type" value="Genomic_DNA"/>
</dbReference>